<proteinExistence type="predicted"/>
<sequence>MLTRQLKKATPQPYKWDVASNTIISSVLSSTISYLEFKYQQT</sequence>
<dbReference type="Proteomes" id="UP000027442">
    <property type="component" value="Unassembled WGS sequence"/>
</dbReference>
<dbReference type="AlphaFoldDB" id="A0A069QRR7"/>
<name>A0A069QRR7_HOYLO</name>
<accession>A0A069QRR7</accession>
<dbReference type="PATRIC" id="fig|1122985.7.peg.1434"/>
<evidence type="ECO:0000313" key="2">
    <source>
        <dbReference type="Proteomes" id="UP000027442"/>
    </source>
</evidence>
<comment type="caution">
    <text evidence="1">The sequence shown here is derived from an EMBL/GenBank/DDBJ whole genome shotgun (WGS) entry which is preliminary data.</text>
</comment>
<keyword evidence="2" id="KW-1185">Reference proteome</keyword>
<dbReference type="HOGENOM" id="CLU_3255785_0_0_10"/>
<dbReference type="EMBL" id="JNGW01000060">
    <property type="protein sequence ID" value="KDR52536.1"/>
    <property type="molecule type" value="Genomic_DNA"/>
</dbReference>
<gene>
    <name evidence="1" type="ORF">HMPREF1991_01378</name>
</gene>
<organism evidence="1 2">
    <name type="scientific">Hoylesella loescheii DSM 19665 = JCM 12249 = ATCC 15930</name>
    <dbReference type="NCBI Taxonomy" id="1122985"/>
    <lineage>
        <taxon>Bacteria</taxon>
        <taxon>Pseudomonadati</taxon>
        <taxon>Bacteroidota</taxon>
        <taxon>Bacteroidia</taxon>
        <taxon>Bacteroidales</taxon>
        <taxon>Prevotellaceae</taxon>
        <taxon>Hoylesella</taxon>
    </lineage>
</organism>
<evidence type="ECO:0000313" key="1">
    <source>
        <dbReference type="EMBL" id="KDR52536.1"/>
    </source>
</evidence>
<protein>
    <submittedName>
        <fullName evidence="1">Uncharacterized protein</fullName>
    </submittedName>
</protein>
<reference evidence="1 2" key="1">
    <citation type="submission" date="2013-08" db="EMBL/GenBank/DDBJ databases">
        <authorList>
            <person name="Weinstock G."/>
            <person name="Sodergren E."/>
            <person name="Wylie T."/>
            <person name="Fulton L."/>
            <person name="Fulton R."/>
            <person name="Fronick C."/>
            <person name="O'Laughlin M."/>
            <person name="Godfrey J."/>
            <person name="Miner T."/>
            <person name="Herter B."/>
            <person name="Appelbaum E."/>
            <person name="Cordes M."/>
            <person name="Lek S."/>
            <person name="Wollam A."/>
            <person name="Pepin K.H."/>
            <person name="Palsikar V.B."/>
            <person name="Mitreva M."/>
            <person name="Wilson R.K."/>
        </authorList>
    </citation>
    <scope>NUCLEOTIDE SEQUENCE [LARGE SCALE GENOMIC DNA]</scope>
    <source>
        <strain evidence="1 2">ATCC 15930</strain>
    </source>
</reference>